<dbReference type="GO" id="GO:0045046">
    <property type="term" value="P:protein import into peroxisome membrane"/>
    <property type="evidence" value="ECO:0007669"/>
    <property type="project" value="TreeGrafter"/>
</dbReference>
<comment type="similarity">
    <text evidence="1">Belongs to the peroxin-19 family.</text>
</comment>
<dbReference type="InterPro" id="IPR006708">
    <property type="entry name" value="Pex19"/>
</dbReference>
<evidence type="ECO:0000256" key="2">
    <source>
        <dbReference type="ARBA" id="ARBA00029688"/>
    </source>
</evidence>
<dbReference type="Gene3D" id="1.20.120.900">
    <property type="entry name" value="Pex19, mPTS binding domain"/>
    <property type="match status" value="1"/>
</dbReference>
<gene>
    <name evidence="3" type="ORF">GPUH_LOCUS14625</name>
</gene>
<accession>A0A183E0Y2</accession>
<dbReference type="WBParaSite" id="GPUH_0001464201-mRNA-1">
    <property type="protein sequence ID" value="GPUH_0001464201-mRNA-1"/>
    <property type="gene ID" value="GPUH_0001464201"/>
</dbReference>
<reference evidence="5" key="1">
    <citation type="submission" date="2016-06" db="UniProtKB">
        <authorList>
            <consortium name="WormBaseParasite"/>
        </authorList>
    </citation>
    <scope>IDENTIFICATION</scope>
</reference>
<dbReference type="InterPro" id="IPR038322">
    <property type="entry name" value="Pex19_C_sf"/>
</dbReference>
<reference evidence="3 4" key="2">
    <citation type="submission" date="2018-11" db="EMBL/GenBank/DDBJ databases">
        <authorList>
            <consortium name="Pathogen Informatics"/>
        </authorList>
    </citation>
    <scope>NUCLEOTIDE SEQUENCE [LARGE SCALE GENOMIC DNA]</scope>
</reference>
<dbReference type="Proteomes" id="UP000271098">
    <property type="component" value="Unassembled WGS sequence"/>
</dbReference>
<dbReference type="AlphaFoldDB" id="A0A183E0Y2"/>
<protein>
    <recommendedName>
        <fullName evidence="2">Peroxin-19</fullName>
    </recommendedName>
</protein>
<evidence type="ECO:0000313" key="5">
    <source>
        <dbReference type="WBParaSite" id="GPUH_0001464201-mRNA-1"/>
    </source>
</evidence>
<dbReference type="PANTHER" id="PTHR12774:SF2">
    <property type="entry name" value="PEROXISOMAL BIOGENESIS FACTOR 19"/>
    <property type="match status" value="1"/>
</dbReference>
<sequence length="181" mass="20577">MTTESKRDDNVADDEELSTLLDSALSDFGRFRNTDEELDSMMEQDPATITDESQMDVVMNLVQSFFAKDIMYGPLKALLEKFPNYLLEHNELDAATKARYEKQIEILESVCAEYEKEEASSAHEAKQRFDRISTLMMQLHSYGYPPEELVGETPPGWITDPQTGYPRVDDITKAAEACSLM</sequence>
<evidence type="ECO:0000313" key="4">
    <source>
        <dbReference type="Proteomes" id="UP000271098"/>
    </source>
</evidence>
<dbReference type="EMBL" id="UYRT01081477">
    <property type="protein sequence ID" value="VDN24489.1"/>
    <property type="molecule type" value="Genomic_DNA"/>
</dbReference>
<dbReference type="Pfam" id="PF04614">
    <property type="entry name" value="Pex19"/>
    <property type="match status" value="1"/>
</dbReference>
<keyword evidence="4" id="KW-1185">Reference proteome</keyword>
<dbReference type="PANTHER" id="PTHR12774">
    <property type="entry name" value="PEROXISOMAL BIOGENESIS FACTOR 19"/>
    <property type="match status" value="1"/>
</dbReference>
<name>A0A183E0Y2_9BILA</name>
<dbReference type="GO" id="GO:0005778">
    <property type="term" value="C:peroxisomal membrane"/>
    <property type="evidence" value="ECO:0007669"/>
    <property type="project" value="TreeGrafter"/>
</dbReference>
<evidence type="ECO:0000256" key="1">
    <source>
        <dbReference type="ARBA" id="ARBA00006326"/>
    </source>
</evidence>
<dbReference type="OrthoDB" id="21292at2759"/>
<proteinExistence type="inferred from homology"/>
<dbReference type="GO" id="GO:0033328">
    <property type="term" value="F:peroxisome membrane targeting sequence binding"/>
    <property type="evidence" value="ECO:0007669"/>
    <property type="project" value="TreeGrafter"/>
</dbReference>
<evidence type="ECO:0000313" key="3">
    <source>
        <dbReference type="EMBL" id="VDN24489.1"/>
    </source>
</evidence>
<organism evidence="5">
    <name type="scientific">Gongylonema pulchrum</name>
    <dbReference type="NCBI Taxonomy" id="637853"/>
    <lineage>
        <taxon>Eukaryota</taxon>
        <taxon>Metazoa</taxon>
        <taxon>Ecdysozoa</taxon>
        <taxon>Nematoda</taxon>
        <taxon>Chromadorea</taxon>
        <taxon>Rhabditida</taxon>
        <taxon>Spirurina</taxon>
        <taxon>Spiruromorpha</taxon>
        <taxon>Spiruroidea</taxon>
        <taxon>Gongylonematidae</taxon>
        <taxon>Gongylonema</taxon>
    </lineage>
</organism>